<dbReference type="KEGG" id="noa:BKM31_57485"/>
<dbReference type="AlphaFoldDB" id="A0A1V0AHW1"/>
<dbReference type="Proteomes" id="UP000190797">
    <property type="component" value="Chromosome"/>
</dbReference>
<dbReference type="STRING" id="1909395.BKM31_57485"/>
<sequence>MGGVTSIWSRPQPPRRPVLSREAIVAAAIAVADAEGLDAVSIRRVATELGARAMTLYSYIERKEDLLALMADEIAAEAVVEEPLPADWREALLLLARRERELVRRHPWRVDLVGQRVPVGPNALRHVEQKLAAFDGLGIDRLTAWRFLAVFNDYMTGFVVREALERRVPREQGFDDTERAALAEPYIKELIEGGAFPRLAPMIEQGVQGAGDTFERGLNWVLDGMEGSLGGGAPGR</sequence>
<evidence type="ECO:0000256" key="3">
    <source>
        <dbReference type="ARBA" id="ARBA00023163"/>
    </source>
</evidence>
<dbReference type="InterPro" id="IPR050109">
    <property type="entry name" value="HTH-type_TetR-like_transc_reg"/>
</dbReference>
<dbReference type="Pfam" id="PF00440">
    <property type="entry name" value="TetR_N"/>
    <property type="match status" value="1"/>
</dbReference>
<dbReference type="Gene3D" id="1.10.10.60">
    <property type="entry name" value="Homeodomain-like"/>
    <property type="match status" value="1"/>
</dbReference>
<dbReference type="PROSITE" id="PS50977">
    <property type="entry name" value="HTH_TETR_2"/>
    <property type="match status" value="1"/>
</dbReference>
<dbReference type="GO" id="GO:0045892">
    <property type="term" value="P:negative regulation of DNA-templated transcription"/>
    <property type="evidence" value="ECO:0007669"/>
    <property type="project" value="InterPro"/>
</dbReference>
<evidence type="ECO:0000256" key="4">
    <source>
        <dbReference type="PROSITE-ProRule" id="PRU00335"/>
    </source>
</evidence>
<dbReference type="EMBL" id="CP017717">
    <property type="protein sequence ID" value="AQZ69796.1"/>
    <property type="molecule type" value="Genomic_DNA"/>
</dbReference>
<evidence type="ECO:0000256" key="2">
    <source>
        <dbReference type="ARBA" id="ARBA00023125"/>
    </source>
</evidence>
<dbReference type="OrthoDB" id="2570341at2"/>
<dbReference type="GO" id="GO:0000976">
    <property type="term" value="F:transcription cis-regulatory region binding"/>
    <property type="evidence" value="ECO:0007669"/>
    <property type="project" value="TreeGrafter"/>
</dbReference>
<dbReference type="Gene3D" id="1.10.357.10">
    <property type="entry name" value="Tetracycline Repressor, domain 2"/>
    <property type="match status" value="1"/>
</dbReference>
<gene>
    <name evidence="6" type="ORF">BKM31_57485</name>
</gene>
<dbReference type="SUPFAM" id="SSF46689">
    <property type="entry name" value="Homeodomain-like"/>
    <property type="match status" value="1"/>
</dbReference>
<keyword evidence="1" id="KW-0805">Transcription regulation</keyword>
<keyword evidence="7" id="KW-1185">Reference proteome</keyword>
<dbReference type="InterPro" id="IPR004111">
    <property type="entry name" value="Repressor_TetR_C"/>
</dbReference>
<feature type="DNA-binding region" description="H-T-H motif" evidence="4">
    <location>
        <begin position="41"/>
        <end position="60"/>
    </location>
</feature>
<dbReference type="GO" id="GO:0003700">
    <property type="term" value="F:DNA-binding transcription factor activity"/>
    <property type="evidence" value="ECO:0007669"/>
    <property type="project" value="TreeGrafter"/>
</dbReference>
<evidence type="ECO:0000259" key="5">
    <source>
        <dbReference type="PROSITE" id="PS50977"/>
    </source>
</evidence>
<dbReference type="Pfam" id="PF02909">
    <property type="entry name" value="TetR_C_1"/>
    <property type="match status" value="1"/>
</dbReference>
<dbReference type="InterPro" id="IPR009057">
    <property type="entry name" value="Homeodomain-like_sf"/>
</dbReference>
<keyword evidence="3" id="KW-0804">Transcription</keyword>
<name>A0A1V0AHW1_9ACTN</name>
<feature type="domain" description="HTH tetR-type" evidence="5">
    <location>
        <begin position="18"/>
        <end position="78"/>
    </location>
</feature>
<evidence type="ECO:0000313" key="6">
    <source>
        <dbReference type="EMBL" id="AQZ69796.1"/>
    </source>
</evidence>
<protein>
    <recommendedName>
        <fullName evidence="5">HTH tetR-type domain-containing protein</fullName>
    </recommendedName>
</protein>
<keyword evidence="2 4" id="KW-0238">DNA-binding</keyword>
<evidence type="ECO:0000313" key="7">
    <source>
        <dbReference type="Proteomes" id="UP000190797"/>
    </source>
</evidence>
<dbReference type="PANTHER" id="PTHR30055:SF151">
    <property type="entry name" value="TRANSCRIPTIONAL REGULATORY PROTEIN"/>
    <property type="match status" value="1"/>
</dbReference>
<dbReference type="InterPro" id="IPR036271">
    <property type="entry name" value="Tet_transcr_reg_TetR-rel_C_sf"/>
</dbReference>
<accession>A0A1V0AHW1</accession>
<dbReference type="InterPro" id="IPR001647">
    <property type="entry name" value="HTH_TetR"/>
</dbReference>
<dbReference type="PANTHER" id="PTHR30055">
    <property type="entry name" value="HTH-TYPE TRANSCRIPTIONAL REGULATOR RUTR"/>
    <property type="match status" value="1"/>
</dbReference>
<proteinExistence type="predicted"/>
<dbReference type="SUPFAM" id="SSF48498">
    <property type="entry name" value="Tetracyclin repressor-like, C-terminal domain"/>
    <property type="match status" value="1"/>
</dbReference>
<reference evidence="7" key="1">
    <citation type="journal article" date="2017" name="Med. Chem. Commun.">
        <title>Nonomuraea sp. ATCC 55076 harbours the largest actinomycete chromosome to date and the kistamicin biosynthetic gene cluster.</title>
        <authorList>
            <person name="Nazari B."/>
            <person name="Forneris C.C."/>
            <person name="Gibson M.I."/>
            <person name="Moon K."/>
            <person name="Schramma K.R."/>
            <person name="Seyedsayamdost M.R."/>
        </authorList>
    </citation>
    <scope>NUCLEOTIDE SEQUENCE [LARGE SCALE GENOMIC DNA]</scope>
    <source>
        <strain evidence="7">ATCC 55076</strain>
    </source>
</reference>
<evidence type="ECO:0000256" key="1">
    <source>
        <dbReference type="ARBA" id="ARBA00023015"/>
    </source>
</evidence>
<organism evidence="6 7">
    <name type="scientific">[Actinomadura] parvosata subsp. kistnae</name>
    <dbReference type="NCBI Taxonomy" id="1909395"/>
    <lineage>
        <taxon>Bacteria</taxon>
        <taxon>Bacillati</taxon>
        <taxon>Actinomycetota</taxon>
        <taxon>Actinomycetes</taxon>
        <taxon>Streptosporangiales</taxon>
        <taxon>Streptosporangiaceae</taxon>
        <taxon>Nonomuraea</taxon>
    </lineage>
</organism>